<name>A0A109UY90_9SACH</name>
<dbReference type="OrthoDB" id="8059989at2759"/>
<proteinExistence type="predicted"/>
<evidence type="ECO:0000313" key="3">
    <source>
        <dbReference type="Proteomes" id="UP000243052"/>
    </source>
</evidence>
<dbReference type="GO" id="GO:0005085">
    <property type="term" value="F:guanyl-nucleotide exchange factor activity"/>
    <property type="evidence" value="ECO:0007669"/>
    <property type="project" value="InterPro"/>
</dbReference>
<dbReference type="PROSITE" id="PS50010">
    <property type="entry name" value="DH_2"/>
    <property type="match status" value="1"/>
</dbReference>
<sequence>MQLQEREKELEDNRREVLQELIDTEGDYVSMFGLFRESYLKVLAREEEHVVFRSMECVVKELVRWHRRMESDLKHIVRNYGDSSVEAALRVSRQVVAYMAKLEAHYRSYIFHFQASSKLFAEETYYGKVMRGLVGRLDHGVRTYQRTQFSGDDKRHLWQKDTSYDCLSHLPVSRLTNYKLFLEVIGRTVTLPADKQRILGYTRKTSEIIHHINSDNSTMDPINTIIQQRLRFPTVEYVPVCAFGQCILAGCLNTMWVRRRASCGFAIVAEPLGAFLFKSYLILADVCKDWWTVKHCVPMVRCNIYELNTIVDVTDPPDSLSKDILAADVFDSSYNLDAASVNNGDELGVCDVSVSSGMDHHGNSEMSGRTENGNSFGLRMEFYFYGQCFEILFAFRSRQEYEVWKQHLITVKDLNSASGVEFEQMSDVGESTMVPREMVPRTTVASRCPKVSELPKLTQAQRDMLKHSAYDYYGSCPSHMNVNYGGTQRYQQKRQGLSRNKSEPTNFYATFDMTRRLHTETFMYDVWSDNLIRTHPLDYVMTSYSDNTTSFGTARPSPSMRSSWGVFSNRSENSKSTFMAEPNNQDLTTQQTKNKYHDNNRPTTIARLGTINKLRSYLTVKTYNKQFSENQVA</sequence>
<dbReference type="GO" id="GO:0005737">
    <property type="term" value="C:cytoplasm"/>
    <property type="evidence" value="ECO:0007669"/>
    <property type="project" value="TreeGrafter"/>
</dbReference>
<dbReference type="InterPro" id="IPR000219">
    <property type="entry name" value="DH_dom"/>
</dbReference>
<reference evidence="2 3" key="1">
    <citation type="submission" date="2016-01" db="EMBL/GenBank/DDBJ databases">
        <title>Genome sequence of the yeast Holleya sinecauda.</title>
        <authorList>
            <person name="Dietrich F.S."/>
        </authorList>
    </citation>
    <scope>NUCLEOTIDE SEQUENCE [LARGE SCALE GENOMIC DNA]</scope>
    <source>
        <strain evidence="2 3">ATCC 58844</strain>
    </source>
</reference>
<dbReference type="Pfam" id="PF00621">
    <property type="entry name" value="RhoGEF"/>
    <property type="match status" value="1"/>
</dbReference>
<gene>
    <name evidence="2" type="ORF">AW171_hschr31624</name>
</gene>
<dbReference type="RefSeq" id="XP_017986769.1">
    <property type="nucleotide sequence ID" value="XM_018131343.1"/>
</dbReference>
<dbReference type="PANTHER" id="PTHR45818:SF3">
    <property type="entry name" value="PROTEIN VAV"/>
    <property type="match status" value="1"/>
</dbReference>
<dbReference type="SUPFAM" id="SSF48065">
    <property type="entry name" value="DBL homology domain (DH-domain)"/>
    <property type="match status" value="1"/>
</dbReference>
<evidence type="ECO:0000259" key="1">
    <source>
        <dbReference type="PROSITE" id="PS50010"/>
    </source>
</evidence>
<keyword evidence="3" id="KW-1185">Reference proteome</keyword>
<dbReference type="Gene3D" id="1.20.900.10">
    <property type="entry name" value="Dbl homology (DH) domain"/>
    <property type="match status" value="1"/>
</dbReference>
<dbReference type="InterPro" id="IPR035899">
    <property type="entry name" value="DBL_dom_sf"/>
</dbReference>
<feature type="domain" description="DH" evidence="1">
    <location>
        <begin position="13"/>
        <end position="215"/>
    </location>
</feature>
<dbReference type="AlphaFoldDB" id="A0A109UY90"/>
<organism evidence="2 3">
    <name type="scientific">Eremothecium sinecaudum</name>
    <dbReference type="NCBI Taxonomy" id="45286"/>
    <lineage>
        <taxon>Eukaryota</taxon>
        <taxon>Fungi</taxon>
        <taxon>Dikarya</taxon>
        <taxon>Ascomycota</taxon>
        <taxon>Saccharomycotina</taxon>
        <taxon>Saccharomycetes</taxon>
        <taxon>Saccharomycetales</taxon>
        <taxon>Saccharomycetaceae</taxon>
        <taxon>Eremothecium</taxon>
    </lineage>
</organism>
<dbReference type="GeneID" id="28722988"/>
<dbReference type="Proteomes" id="UP000243052">
    <property type="component" value="Chromosome iii"/>
</dbReference>
<dbReference type="PANTHER" id="PTHR45818">
    <property type="entry name" value="PROTEIN VAV"/>
    <property type="match status" value="1"/>
</dbReference>
<evidence type="ECO:0000313" key="2">
    <source>
        <dbReference type="EMBL" id="AMD19773.1"/>
    </source>
</evidence>
<dbReference type="EMBL" id="CP014243">
    <property type="protein sequence ID" value="AMD19773.1"/>
    <property type="molecule type" value="Genomic_DNA"/>
</dbReference>
<protein>
    <submittedName>
        <fullName evidence="2">HCL378Cp</fullName>
    </submittedName>
</protein>
<accession>A0A109UY90</accession>